<reference evidence="14" key="1">
    <citation type="submission" date="2022-08" db="EMBL/GenBank/DDBJ databases">
        <title>Genomic Encyclopedia of Type Strains, Phase III (KMG-III): the genomes of soil and plant-associated and newly described type strains.</title>
        <authorList>
            <person name="Whitman W."/>
        </authorList>
    </citation>
    <scope>NUCLEOTIDE SEQUENCE</scope>
    <source>
        <strain evidence="14">HMT 1</strain>
    </source>
</reference>
<keyword evidence="8 11" id="KW-1133">Transmembrane helix</keyword>
<dbReference type="PROSITE" id="PS50885">
    <property type="entry name" value="HAMP"/>
    <property type="match status" value="1"/>
</dbReference>
<dbReference type="InterPro" id="IPR050428">
    <property type="entry name" value="TCS_sensor_his_kinase"/>
</dbReference>
<dbReference type="EC" id="2.7.13.3" evidence="3"/>
<keyword evidence="5 14" id="KW-0808">Transferase</keyword>
<dbReference type="Gene3D" id="6.10.340.10">
    <property type="match status" value="1"/>
</dbReference>
<evidence type="ECO:0000256" key="11">
    <source>
        <dbReference type="SAM" id="Phobius"/>
    </source>
</evidence>
<evidence type="ECO:0000256" key="4">
    <source>
        <dbReference type="ARBA" id="ARBA00022553"/>
    </source>
</evidence>
<evidence type="ECO:0000256" key="7">
    <source>
        <dbReference type="ARBA" id="ARBA00022777"/>
    </source>
</evidence>
<dbReference type="AlphaFoldDB" id="A0AAE3HKS1"/>
<evidence type="ECO:0000259" key="13">
    <source>
        <dbReference type="PROSITE" id="PS50885"/>
    </source>
</evidence>
<keyword evidence="6 11" id="KW-0812">Transmembrane</keyword>
<feature type="transmembrane region" description="Helical" evidence="11">
    <location>
        <begin position="183"/>
        <end position="207"/>
    </location>
</feature>
<dbReference type="Pfam" id="PF02518">
    <property type="entry name" value="HATPase_c"/>
    <property type="match status" value="1"/>
</dbReference>
<dbReference type="FunFam" id="3.30.565.10:FF:000006">
    <property type="entry name" value="Sensor histidine kinase WalK"/>
    <property type="match status" value="1"/>
</dbReference>
<dbReference type="SUPFAM" id="SSF47384">
    <property type="entry name" value="Homodimeric domain of signal transducing histidine kinase"/>
    <property type="match status" value="1"/>
</dbReference>
<dbReference type="Proteomes" id="UP001204445">
    <property type="component" value="Unassembled WGS sequence"/>
</dbReference>
<evidence type="ECO:0000256" key="8">
    <source>
        <dbReference type="ARBA" id="ARBA00022989"/>
    </source>
</evidence>
<keyword evidence="9" id="KW-0902">Two-component regulatory system</keyword>
<dbReference type="SMART" id="SM00388">
    <property type="entry name" value="HisKA"/>
    <property type="match status" value="1"/>
</dbReference>
<dbReference type="InterPro" id="IPR003661">
    <property type="entry name" value="HisK_dim/P_dom"/>
</dbReference>
<keyword evidence="15" id="KW-1185">Reference proteome</keyword>
<keyword evidence="10 11" id="KW-0472">Membrane</keyword>
<dbReference type="PROSITE" id="PS50109">
    <property type="entry name" value="HIS_KIN"/>
    <property type="match status" value="1"/>
</dbReference>
<comment type="caution">
    <text evidence="14">The sequence shown here is derived from an EMBL/GenBank/DDBJ whole genome shotgun (WGS) entry which is preliminary data.</text>
</comment>
<dbReference type="Gene3D" id="3.30.565.10">
    <property type="entry name" value="Histidine kinase-like ATPase, C-terminal domain"/>
    <property type="match status" value="1"/>
</dbReference>
<dbReference type="SMART" id="SM00304">
    <property type="entry name" value="HAMP"/>
    <property type="match status" value="1"/>
</dbReference>
<evidence type="ECO:0000256" key="3">
    <source>
        <dbReference type="ARBA" id="ARBA00012438"/>
    </source>
</evidence>
<dbReference type="SUPFAM" id="SSF158472">
    <property type="entry name" value="HAMP domain-like"/>
    <property type="match status" value="1"/>
</dbReference>
<gene>
    <name evidence="14" type="ORF">J2T55_002087</name>
</gene>
<dbReference type="SUPFAM" id="SSF55874">
    <property type="entry name" value="ATPase domain of HSP90 chaperone/DNA topoisomerase II/histidine kinase"/>
    <property type="match status" value="1"/>
</dbReference>
<keyword evidence="4" id="KW-0597">Phosphoprotein</keyword>
<feature type="domain" description="Histidine kinase" evidence="12">
    <location>
        <begin position="264"/>
        <end position="482"/>
    </location>
</feature>
<dbReference type="GO" id="GO:0005886">
    <property type="term" value="C:plasma membrane"/>
    <property type="evidence" value="ECO:0007669"/>
    <property type="project" value="UniProtKB-ARBA"/>
</dbReference>
<evidence type="ECO:0000256" key="5">
    <source>
        <dbReference type="ARBA" id="ARBA00022679"/>
    </source>
</evidence>
<dbReference type="InterPro" id="IPR004358">
    <property type="entry name" value="Sig_transdc_His_kin-like_C"/>
</dbReference>
<dbReference type="InterPro" id="IPR036890">
    <property type="entry name" value="HATPase_C_sf"/>
</dbReference>
<dbReference type="SMART" id="SM00387">
    <property type="entry name" value="HATPase_c"/>
    <property type="match status" value="1"/>
</dbReference>
<comment type="catalytic activity">
    <reaction evidence="1">
        <text>ATP + protein L-histidine = ADP + protein N-phospho-L-histidine.</text>
        <dbReference type="EC" id="2.7.13.3"/>
    </reaction>
</comment>
<dbReference type="EMBL" id="JANUCT010000015">
    <property type="protein sequence ID" value="MCS3904054.1"/>
    <property type="molecule type" value="Genomic_DNA"/>
</dbReference>
<evidence type="ECO:0000256" key="1">
    <source>
        <dbReference type="ARBA" id="ARBA00000085"/>
    </source>
</evidence>
<accession>A0AAE3HKS1</accession>
<keyword evidence="7 14" id="KW-0418">Kinase</keyword>
<dbReference type="InterPro" id="IPR003660">
    <property type="entry name" value="HAMP_dom"/>
</dbReference>
<dbReference type="RefSeq" id="WP_259056189.1">
    <property type="nucleotide sequence ID" value="NZ_JANUCT010000015.1"/>
</dbReference>
<dbReference type="PANTHER" id="PTHR45436">
    <property type="entry name" value="SENSOR HISTIDINE KINASE YKOH"/>
    <property type="match status" value="1"/>
</dbReference>
<feature type="transmembrane region" description="Helical" evidence="11">
    <location>
        <begin position="9"/>
        <end position="30"/>
    </location>
</feature>
<dbReference type="InterPro" id="IPR005467">
    <property type="entry name" value="His_kinase_dom"/>
</dbReference>
<evidence type="ECO:0000256" key="10">
    <source>
        <dbReference type="ARBA" id="ARBA00023136"/>
    </source>
</evidence>
<dbReference type="CDD" id="cd00082">
    <property type="entry name" value="HisKA"/>
    <property type="match status" value="1"/>
</dbReference>
<dbReference type="Gene3D" id="1.10.287.130">
    <property type="match status" value="1"/>
</dbReference>
<dbReference type="InterPro" id="IPR036097">
    <property type="entry name" value="HisK_dim/P_sf"/>
</dbReference>
<evidence type="ECO:0000256" key="9">
    <source>
        <dbReference type="ARBA" id="ARBA00023012"/>
    </source>
</evidence>
<dbReference type="CDD" id="cd06225">
    <property type="entry name" value="HAMP"/>
    <property type="match status" value="1"/>
</dbReference>
<dbReference type="InterPro" id="IPR003594">
    <property type="entry name" value="HATPase_dom"/>
</dbReference>
<dbReference type="Pfam" id="PF00512">
    <property type="entry name" value="HisKA"/>
    <property type="match status" value="1"/>
</dbReference>
<evidence type="ECO:0000313" key="15">
    <source>
        <dbReference type="Proteomes" id="UP001204445"/>
    </source>
</evidence>
<evidence type="ECO:0000259" key="12">
    <source>
        <dbReference type="PROSITE" id="PS50109"/>
    </source>
</evidence>
<dbReference type="GO" id="GO:0000155">
    <property type="term" value="F:phosphorelay sensor kinase activity"/>
    <property type="evidence" value="ECO:0007669"/>
    <property type="project" value="InterPro"/>
</dbReference>
<proteinExistence type="predicted"/>
<organism evidence="14 15">
    <name type="scientific">Methylohalomonas lacus</name>
    <dbReference type="NCBI Taxonomy" id="398773"/>
    <lineage>
        <taxon>Bacteria</taxon>
        <taxon>Pseudomonadati</taxon>
        <taxon>Pseudomonadota</taxon>
        <taxon>Gammaproteobacteria</taxon>
        <taxon>Methylohalomonadales</taxon>
        <taxon>Methylohalomonadaceae</taxon>
        <taxon>Methylohalomonas</taxon>
    </lineage>
</organism>
<dbReference type="PRINTS" id="PR00344">
    <property type="entry name" value="BCTRLSENSOR"/>
</dbReference>
<comment type="subcellular location">
    <subcellularLocation>
        <location evidence="2">Membrane</location>
    </subcellularLocation>
</comment>
<sequence>MHLTVGHKLFLMLVIVTGLVAFAMATFMSWSFERGFINYIEERKQERTDDFVQRLENYYRNNGSWAPLLDDRAAWLRLIFSDEPHEQDKPPRWIDRLMKESMRSPEPDEAHPDSQRPHLPIDKRVVLLSPTKQQLIGRVDNVAELEHFPIELDGEIVGYAGIRSGPPLERIVEARFLEKQHTMVIWIALATLLFSAALAIPIARRLVKPLKAFRRGSRALATGQYDTRIPVESNDELGQLARDFNSLAAALERTEAQRRQWVADTSHELRTPLSILRGEIEALQDGMRPFNKQAIDSLHGEIMRLNRLIDDLYELAQSDAGSLSYRPDEVEVGDVLEEVLNQYASEFEAHSIKPTLVIDDSTPEVIHADADRLAQLFRNLLGNALRYTDSGGCISISTSAAMDGHQIVIDFEDSAPGVPETELEHLFERFYRVESSRNRDSGGAGLGLSICRNIVAAHGGTISAHHSALGGLHVRVNLPVSQ</sequence>
<evidence type="ECO:0000256" key="2">
    <source>
        <dbReference type="ARBA" id="ARBA00004370"/>
    </source>
</evidence>
<evidence type="ECO:0000313" key="14">
    <source>
        <dbReference type="EMBL" id="MCS3904054.1"/>
    </source>
</evidence>
<dbReference type="PANTHER" id="PTHR45436:SF5">
    <property type="entry name" value="SENSOR HISTIDINE KINASE TRCS"/>
    <property type="match status" value="1"/>
</dbReference>
<dbReference type="Pfam" id="PF00672">
    <property type="entry name" value="HAMP"/>
    <property type="match status" value="1"/>
</dbReference>
<feature type="domain" description="HAMP" evidence="13">
    <location>
        <begin position="204"/>
        <end position="256"/>
    </location>
</feature>
<name>A0AAE3HKS1_9GAMM</name>
<evidence type="ECO:0000256" key="6">
    <source>
        <dbReference type="ARBA" id="ARBA00022692"/>
    </source>
</evidence>
<protein>
    <recommendedName>
        <fullName evidence="3">histidine kinase</fullName>
        <ecNumber evidence="3">2.7.13.3</ecNumber>
    </recommendedName>
</protein>